<reference evidence="1" key="1">
    <citation type="submission" date="2022-07" db="EMBL/GenBank/DDBJ databases">
        <authorList>
            <person name="Macas J."/>
            <person name="Novak P."/>
            <person name="Neumann P."/>
        </authorList>
    </citation>
    <scope>NUCLEOTIDE SEQUENCE</scope>
</reference>
<sequence>MDESNDPTHCRAQSPARPSFADVLQMRLHVRQPDRFQVEILGPFRQAAVDPGRNILGGDDDDGDVLESRAALDLPQQIVAGHSRHAVIGDDQIRPDFVQHPESLRPGIHHRHFHIVAGAGLQDPLDEFPVDDAVVDGEDVEVLTLAYCHCLIFYHYSYIELLNQVEYWVKRF</sequence>
<dbReference type="Proteomes" id="UP001152523">
    <property type="component" value="Unassembled WGS sequence"/>
</dbReference>
<evidence type="ECO:0000313" key="2">
    <source>
        <dbReference type="Proteomes" id="UP001152523"/>
    </source>
</evidence>
<evidence type="ECO:0000313" key="1">
    <source>
        <dbReference type="EMBL" id="CAH9085222.1"/>
    </source>
</evidence>
<proteinExistence type="predicted"/>
<organism evidence="1 2">
    <name type="scientific">Cuscuta epithymum</name>
    <dbReference type="NCBI Taxonomy" id="186058"/>
    <lineage>
        <taxon>Eukaryota</taxon>
        <taxon>Viridiplantae</taxon>
        <taxon>Streptophyta</taxon>
        <taxon>Embryophyta</taxon>
        <taxon>Tracheophyta</taxon>
        <taxon>Spermatophyta</taxon>
        <taxon>Magnoliopsida</taxon>
        <taxon>eudicotyledons</taxon>
        <taxon>Gunneridae</taxon>
        <taxon>Pentapetalae</taxon>
        <taxon>asterids</taxon>
        <taxon>lamiids</taxon>
        <taxon>Solanales</taxon>
        <taxon>Convolvulaceae</taxon>
        <taxon>Cuscuteae</taxon>
        <taxon>Cuscuta</taxon>
        <taxon>Cuscuta subgen. Cuscuta</taxon>
    </lineage>
</organism>
<comment type="caution">
    <text evidence="1">The sequence shown here is derived from an EMBL/GenBank/DDBJ whole genome shotgun (WGS) entry which is preliminary data.</text>
</comment>
<accession>A0AAV0CUT0</accession>
<gene>
    <name evidence="1" type="ORF">CEPIT_LOCUS9205</name>
</gene>
<keyword evidence="2" id="KW-1185">Reference proteome</keyword>
<name>A0AAV0CUT0_9ASTE</name>
<dbReference type="AlphaFoldDB" id="A0AAV0CUT0"/>
<dbReference type="EMBL" id="CAMAPF010000050">
    <property type="protein sequence ID" value="CAH9085222.1"/>
    <property type="molecule type" value="Genomic_DNA"/>
</dbReference>
<protein>
    <submittedName>
        <fullName evidence="1">Uncharacterized protein</fullName>
    </submittedName>
</protein>